<gene>
    <name evidence="2" type="ORF">AGABI1DRAFT_95917</name>
</gene>
<dbReference type="HOGENOM" id="CLU_771517_0_0_1"/>
<keyword evidence="3" id="KW-1185">Reference proteome</keyword>
<feature type="region of interest" description="Disordered" evidence="1">
    <location>
        <begin position="329"/>
        <end position="359"/>
    </location>
</feature>
<evidence type="ECO:0000256" key="1">
    <source>
        <dbReference type="SAM" id="MobiDB-lite"/>
    </source>
</evidence>
<dbReference type="AlphaFoldDB" id="K5WTZ7"/>
<proteinExistence type="predicted"/>
<accession>K5WTZ7</accession>
<protein>
    <submittedName>
        <fullName evidence="2">Uncharacterized protein</fullName>
    </submittedName>
</protein>
<feature type="compositionally biased region" description="Pro residues" evidence="1">
    <location>
        <begin position="44"/>
        <end position="76"/>
    </location>
</feature>
<dbReference type="eggNOG" id="ENOG502SINH">
    <property type="taxonomic scope" value="Eukaryota"/>
</dbReference>
<evidence type="ECO:0000313" key="2">
    <source>
        <dbReference type="EMBL" id="EKM74032.1"/>
    </source>
</evidence>
<feature type="region of interest" description="Disordered" evidence="1">
    <location>
        <begin position="278"/>
        <end position="306"/>
    </location>
</feature>
<feature type="region of interest" description="Disordered" evidence="1">
    <location>
        <begin position="1"/>
        <end position="99"/>
    </location>
</feature>
<feature type="compositionally biased region" description="Low complexity" evidence="1">
    <location>
        <begin position="286"/>
        <end position="305"/>
    </location>
</feature>
<dbReference type="OrthoDB" id="3260546at2759"/>
<feature type="compositionally biased region" description="Polar residues" evidence="1">
    <location>
        <begin position="329"/>
        <end position="347"/>
    </location>
</feature>
<dbReference type="GeneID" id="18832759"/>
<dbReference type="Proteomes" id="UP000008493">
    <property type="component" value="Unassembled WGS sequence"/>
</dbReference>
<dbReference type="OMA" id="DRNTHPA"/>
<reference evidence="3" key="1">
    <citation type="journal article" date="2012" name="Proc. Natl. Acad. Sci. U.S.A.">
        <title>Genome sequence of the button mushroom Agaricus bisporus reveals mechanisms governing adaptation to a humic-rich ecological niche.</title>
        <authorList>
            <person name="Morin E."/>
            <person name="Kohler A."/>
            <person name="Baker A.R."/>
            <person name="Foulongne-Oriol M."/>
            <person name="Lombard V."/>
            <person name="Nagy L.G."/>
            <person name="Ohm R.A."/>
            <person name="Patyshakuliyeva A."/>
            <person name="Brun A."/>
            <person name="Aerts A.L."/>
            <person name="Bailey A.M."/>
            <person name="Billette C."/>
            <person name="Coutinho P.M."/>
            <person name="Deakin G."/>
            <person name="Doddapaneni H."/>
            <person name="Floudas D."/>
            <person name="Grimwood J."/>
            <person name="Hilden K."/>
            <person name="Kuees U."/>
            <person name="LaButti K.M."/>
            <person name="Lapidus A."/>
            <person name="Lindquist E.A."/>
            <person name="Lucas S.M."/>
            <person name="Murat C."/>
            <person name="Riley R.W."/>
            <person name="Salamov A.A."/>
            <person name="Schmutz J."/>
            <person name="Subramanian V."/>
            <person name="Woesten H.A.B."/>
            <person name="Xu J."/>
            <person name="Eastwood D.C."/>
            <person name="Foster G.D."/>
            <person name="Sonnenberg A.S."/>
            <person name="Cullen D."/>
            <person name="de Vries R.P."/>
            <person name="Lundell T."/>
            <person name="Hibbett D.S."/>
            <person name="Henrissat B."/>
            <person name="Burton K.S."/>
            <person name="Kerrigan R.W."/>
            <person name="Challen M.P."/>
            <person name="Grigoriev I.V."/>
            <person name="Martin F."/>
        </authorList>
    </citation>
    <scope>NUCLEOTIDE SEQUENCE [LARGE SCALE GENOMIC DNA]</scope>
    <source>
        <strain evidence="3">JB137-S8 / ATCC MYA-4627 / FGSC 10392</strain>
    </source>
</reference>
<evidence type="ECO:0000313" key="3">
    <source>
        <dbReference type="Proteomes" id="UP000008493"/>
    </source>
</evidence>
<dbReference type="InParanoid" id="K5WTZ7"/>
<organism evidence="2 3">
    <name type="scientific">Agaricus bisporus var. burnettii (strain JB137-S8 / ATCC MYA-4627 / FGSC 10392)</name>
    <name type="common">White button mushroom</name>
    <dbReference type="NCBI Taxonomy" id="597362"/>
    <lineage>
        <taxon>Eukaryota</taxon>
        <taxon>Fungi</taxon>
        <taxon>Dikarya</taxon>
        <taxon>Basidiomycota</taxon>
        <taxon>Agaricomycotina</taxon>
        <taxon>Agaricomycetes</taxon>
        <taxon>Agaricomycetidae</taxon>
        <taxon>Agaricales</taxon>
        <taxon>Agaricineae</taxon>
        <taxon>Agaricaceae</taxon>
        <taxon>Agaricus</taxon>
    </lineage>
</organism>
<dbReference type="EMBL" id="JH971721">
    <property type="protein sequence ID" value="EKM74032.1"/>
    <property type="molecule type" value="Genomic_DNA"/>
</dbReference>
<dbReference type="RefSeq" id="XP_007335329.1">
    <property type="nucleotide sequence ID" value="XM_007335267.1"/>
</dbReference>
<name>K5WTZ7_AGABU</name>
<sequence length="359" mass="40272">MSDSGDDAPVNGAQVGFQPPAYNAQHFPPNGAPLPGFGPAQFPGNPPPPNPAPNLNPPQNPPNPPPNPPNPLPNPPYVVQYNQPRHMPSRYDRNAPKFDGNPRSLKRFFEDIEVLARDCGITPGEQIAQTLRYLDGGDYEAWKSRPSAFGNDWNEFKQQVMDMYPGSEEDSLYSVTDLELFVERHASSPMRDQFQFGSYYRNFLTRAGWLLARGLISRRERNKLFMNGFHIDFRNQLRTQLRLQEPLHPLDEPWNLPSVEQAARFLIEGVNSGNIPAAPPSLVPVPNQYNTSSPPNPYNSSPRPTFDMSSIEQILMSDAFLSRLASRIPVSSPQQPTQPNSNNSRTNWPCAHVPKLPRS</sequence>
<dbReference type="KEGG" id="abp:AGABI1DRAFT95917"/>